<dbReference type="OrthoDB" id="5229808at2759"/>
<feature type="transmembrane region" description="Helical" evidence="2">
    <location>
        <begin position="96"/>
        <end position="113"/>
    </location>
</feature>
<feature type="transmembrane region" description="Helical" evidence="2">
    <location>
        <begin position="65"/>
        <end position="84"/>
    </location>
</feature>
<evidence type="ECO:0000313" key="3">
    <source>
        <dbReference type="EMBL" id="CUS22385.1"/>
    </source>
</evidence>
<keyword evidence="4" id="KW-1185">Reference proteome</keyword>
<reference evidence="4" key="1">
    <citation type="submission" date="2015-10" db="EMBL/GenBank/DDBJ databases">
        <authorList>
            <person name="Devillers H."/>
        </authorList>
    </citation>
    <scope>NUCLEOTIDE SEQUENCE [LARGE SCALE GENOMIC DNA]</scope>
</reference>
<keyword evidence="2" id="KW-0812">Transmembrane</keyword>
<dbReference type="PANTHER" id="PTHR28228">
    <property type="entry name" value="SECRETORY COMPONENT PROTEIN SHR3"/>
    <property type="match status" value="1"/>
</dbReference>
<proteinExistence type="predicted"/>
<feature type="region of interest" description="Disordered" evidence="1">
    <location>
        <begin position="181"/>
        <end position="203"/>
    </location>
</feature>
<dbReference type="SMART" id="SM00786">
    <property type="entry name" value="SHR3_chaperone"/>
    <property type="match status" value="1"/>
</dbReference>
<dbReference type="GO" id="GO:0006888">
    <property type="term" value="P:endoplasmic reticulum to Golgi vesicle-mediated transport"/>
    <property type="evidence" value="ECO:0007669"/>
    <property type="project" value="TreeGrafter"/>
</dbReference>
<dbReference type="Proteomes" id="UP000236544">
    <property type="component" value="Unassembled WGS sequence"/>
</dbReference>
<sequence length="203" mass="22388">MKLTYKDVCTIGTGLILIGTSFIMGVFFANQTYDYHILFNAGLQPSHFENSLRHYQTLYYTAPPVLYALGAVVGLGLVGCLIKVYKPNPDLKVFEYATLVMYVIGVCMFITNIKTGIESSVSGNWGEVTENQGVAVIASSNVILLVIFVGVLVLQAGLWYSHWEYQQRLEQFYAEEAKTAAAAPTTPASEAKPVKQTEAKKQK</sequence>
<evidence type="ECO:0000256" key="2">
    <source>
        <dbReference type="SAM" id="Phobius"/>
    </source>
</evidence>
<accession>A0A0P1KRS4</accession>
<dbReference type="EMBL" id="LN890537">
    <property type="protein sequence ID" value="CUS22385.1"/>
    <property type="molecule type" value="Genomic_DNA"/>
</dbReference>
<dbReference type="GO" id="GO:0051082">
    <property type="term" value="F:unfolded protein binding"/>
    <property type="evidence" value="ECO:0007669"/>
    <property type="project" value="TreeGrafter"/>
</dbReference>
<evidence type="ECO:0000313" key="4">
    <source>
        <dbReference type="Proteomes" id="UP000236544"/>
    </source>
</evidence>
<evidence type="ECO:0000256" key="1">
    <source>
        <dbReference type="SAM" id="MobiDB-lite"/>
    </source>
</evidence>
<keyword evidence="2" id="KW-0472">Membrane</keyword>
<name>A0A0P1KRS4_9SACH</name>
<feature type="compositionally biased region" description="Low complexity" evidence="1">
    <location>
        <begin position="181"/>
        <end position="191"/>
    </location>
</feature>
<feature type="transmembrane region" description="Helical" evidence="2">
    <location>
        <begin position="133"/>
        <end position="160"/>
    </location>
</feature>
<dbReference type="PANTHER" id="PTHR28228:SF1">
    <property type="entry name" value="SECRETORY COMPONENT PROTEIN SHR3"/>
    <property type="match status" value="1"/>
</dbReference>
<dbReference type="GO" id="GO:0005789">
    <property type="term" value="C:endoplasmic reticulum membrane"/>
    <property type="evidence" value="ECO:0007669"/>
    <property type="project" value="TreeGrafter"/>
</dbReference>
<organism evidence="3 4">
    <name type="scientific">Lachancea quebecensis</name>
    <dbReference type="NCBI Taxonomy" id="1654605"/>
    <lineage>
        <taxon>Eukaryota</taxon>
        <taxon>Fungi</taxon>
        <taxon>Dikarya</taxon>
        <taxon>Ascomycota</taxon>
        <taxon>Saccharomycotina</taxon>
        <taxon>Saccharomycetes</taxon>
        <taxon>Saccharomycetales</taxon>
        <taxon>Saccharomycetaceae</taxon>
        <taxon>Lachancea</taxon>
    </lineage>
</organism>
<feature type="compositionally biased region" description="Basic and acidic residues" evidence="1">
    <location>
        <begin position="192"/>
        <end position="203"/>
    </location>
</feature>
<dbReference type="PIRSF" id="PIRSF029187">
    <property type="entry name" value="Shr3_AAP_chap"/>
    <property type="match status" value="1"/>
</dbReference>
<dbReference type="AlphaFoldDB" id="A0A0P1KRS4"/>
<dbReference type="InterPro" id="IPR013248">
    <property type="entry name" value="Psh3/Shr3"/>
</dbReference>
<dbReference type="Pfam" id="PF08229">
    <property type="entry name" value="SHR3_chaperone"/>
    <property type="match status" value="1"/>
</dbReference>
<keyword evidence="2" id="KW-1133">Transmembrane helix</keyword>
<gene>
    <name evidence="3" type="ORF">LAQU0_S05e04192g</name>
</gene>
<feature type="transmembrane region" description="Helical" evidence="2">
    <location>
        <begin position="7"/>
        <end position="29"/>
    </location>
</feature>
<protein>
    <submittedName>
        <fullName evidence="3">LAQU0S05e04192g1_1</fullName>
    </submittedName>
</protein>